<evidence type="ECO:0000313" key="11">
    <source>
        <dbReference type="Proteomes" id="UP000266691"/>
    </source>
</evidence>
<dbReference type="InterPro" id="IPR012910">
    <property type="entry name" value="Plug_dom"/>
</dbReference>
<dbReference type="NCBIfam" id="TIGR04056">
    <property type="entry name" value="OMP_RagA_SusC"/>
    <property type="match status" value="1"/>
</dbReference>
<dbReference type="EMBL" id="VNWK01000031">
    <property type="protein sequence ID" value="TXJ92808.1"/>
    <property type="molecule type" value="Genomic_DNA"/>
</dbReference>
<evidence type="ECO:0000256" key="4">
    <source>
        <dbReference type="ARBA" id="ARBA00022692"/>
    </source>
</evidence>
<evidence type="ECO:0000256" key="3">
    <source>
        <dbReference type="ARBA" id="ARBA00022452"/>
    </source>
</evidence>
<dbReference type="InterPro" id="IPR037066">
    <property type="entry name" value="Plug_dom_sf"/>
</dbReference>
<evidence type="ECO:0000256" key="6">
    <source>
        <dbReference type="ARBA" id="ARBA00023237"/>
    </source>
</evidence>
<comment type="caution">
    <text evidence="9">The sequence shown here is derived from an EMBL/GenBank/DDBJ whole genome shotgun (WGS) entry which is preliminary data.</text>
</comment>
<name>A0A3A1NL69_9FLAO</name>
<dbReference type="InterPro" id="IPR008969">
    <property type="entry name" value="CarboxyPept-like_regulatory"/>
</dbReference>
<keyword evidence="2 7" id="KW-0813">Transport</keyword>
<keyword evidence="12" id="KW-1185">Reference proteome</keyword>
<keyword evidence="4 7" id="KW-0812">Transmembrane</keyword>
<dbReference type="GO" id="GO:0009279">
    <property type="term" value="C:cell outer membrane"/>
    <property type="evidence" value="ECO:0007669"/>
    <property type="project" value="UniProtKB-SubCell"/>
</dbReference>
<keyword evidence="6 7" id="KW-0998">Cell outer membrane</keyword>
<accession>A0A3A1NL69</accession>
<dbReference type="Gene3D" id="2.40.170.20">
    <property type="entry name" value="TonB-dependent receptor, beta-barrel domain"/>
    <property type="match status" value="1"/>
</dbReference>
<evidence type="ECO:0000256" key="1">
    <source>
        <dbReference type="ARBA" id="ARBA00004571"/>
    </source>
</evidence>
<reference evidence="9 11" key="1">
    <citation type="submission" date="2018-08" db="EMBL/GenBank/DDBJ databases">
        <title>Proposal of Muricauda 72 sp.nov. and Muricauda NH166 sp.nov., isolated from seawater.</title>
        <authorList>
            <person name="Cheng H."/>
            <person name="Wu Y.-H."/>
            <person name="Guo L.-L."/>
            <person name="Xu X.-W."/>
        </authorList>
    </citation>
    <scope>NUCLEOTIDE SEQUENCE [LARGE SCALE GENOMIC DNA]</scope>
    <source>
        <strain evidence="9 11">72</strain>
    </source>
</reference>
<protein>
    <submittedName>
        <fullName evidence="9">TonB-dependent receptor</fullName>
    </submittedName>
</protein>
<gene>
    <name evidence="9" type="ORF">D2V05_13705</name>
    <name evidence="10" type="ORF">FQ017_13575</name>
</gene>
<dbReference type="PROSITE" id="PS52016">
    <property type="entry name" value="TONB_DEPENDENT_REC_3"/>
    <property type="match status" value="1"/>
</dbReference>
<dbReference type="AlphaFoldDB" id="A0A3A1NL69"/>
<dbReference type="Proteomes" id="UP000266691">
    <property type="component" value="Unassembled WGS sequence"/>
</dbReference>
<dbReference type="Gene3D" id="2.170.130.10">
    <property type="entry name" value="TonB-dependent receptor, plug domain"/>
    <property type="match status" value="1"/>
</dbReference>
<dbReference type="Gene3D" id="2.60.40.1120">
    <property type="entry name" value="Carboxypeptidase-like, regulatory domain"/>
    <property type="match status" value="1"/>
</dbReference>
<evidence type="ECO:0000313" key="9">
    <source>
        <dbReference type="EMBL" id="RIV43467.1"/>
    </source>
</evidence>
<evidence type="ECO:0000256" key="5">
    <source>
        <dbReference type="ARBA" id="ARBA00023136"/>
    </source>
</evidence>
<dbReference type="InterPro" id="IPR036942">
    <property type="entry name" value="Beta-barrel_TonB_sf"/>
</dbReference>
<organism evidence="9 11">
    <name type="scientific">Flagellimonas pelagia</name>
    <dbReference type="NCBI Taxonomy" id="2306998"/>
    <lineage>
        <taxon>Bacteria</taxon>
        <taxon>Pseudomonadati</taxon>
        <taxon>Bacteroidota</taxon>
        <taxon>Flavobacteriia</taxon>
        <taxon>Flavobacteriales</taxon>
        <taxon>Flavobacteriaceae</taxon>
        <taxon>Flagellimonas</taxon>
    </lineage>
</organism>
<feature type="domain" description="TonB-dependent receptor plug" evidence="8">
    <location>
        <begin position="147"/>
        <end position="270"/>
    </location>
</feature>
<evidence type="ECO:0000256" key="7">
    <source>
        <dbReference type="PROSITE-ProRule" id="PRU01360"/>
    </source>
</evidence>
<proteinExistence type="inferred from homology"/>
<reference evidence="10 12" key="2">
    <citation type="submission" date="2019-07" db="EMBL/GenBank/DDBJ databases">
        <title>Draft genome of two Muricauda strains isolated from deep sea.</title>
        <authorList>
            <person name="Sun C."/>
        </authorList>
    </citation>
    <scope>NUCLEOTIDE SEQUENCE [LARGE SCALE GENOMIC DNA]</scope>
    <source>
        <strain evidence="10 12">72</strain>
    </source>
</reference>
<dbReference type="OrthoDB" id="9768177at2"/>
<evidence type="ECO:0000256" key="2">
    <source>
        <dbReference type="ARBA" id="ARBA00022448"/>
    </source>
</evidence>
<dbReference type="Pfam" id="PF07715">
    <property type="entry name" value="Plug"/>
    <property type="match status" value="1"/>
</dbReference>
<dbReference type="InterPro" id="IPR023996">
    <property type="entry name" value="TonB-dep_OMP_SusC/RagA"/>
</dbReference>
<dbReference type="SUPFAM" id="SSF56935">
    <property type="entry name" value="Porins"/>
    <property type="match status" value="1"/>
</dbReference>
<dbReference type="FunFam" id="2.170.130.10:FF:000008">
    <property type="entry name" value="SusC/RagA family TonB-linked outer membrane protein"/>
    <property type="match status" value="1"/>
</dbReference>
<dbReference type="EMBL" id="QXFI01000031">
    <property type="protein sequence ID" value="RIV43467.1"/>
    <property type="molecule type" value="Genomic_DNA"/>
</dbReference>
<sequence>MKKNMKLLRGKGVGFYFDLKIKLTVLAMLVFFFNVKAETYSPNENSVIETAQPQDRVITGTVTDEMGVPLPGATVFVKGTTTGTSTDFDGNYSLTIKGGATTIVFSYIGYLPQEKSIGNDSVINASMVPDNTLLDEVVVVGYGTQRRKDIAGAISTVETKELVLSSSPSIGDVLRGKVSGLQITQNSAQPGGGLNFQIRGAGSINASNQPLIVVDGFPITDFQQPGTGNRYSGGTQSILNSFNPNDIESISVLKDASATSIYGARAANGVILITTKKGVSGKVEVSYSSSLSLQAYNDNFDVLSLQEWMKLRNDAAYENWLFQNRVEPYSSGNTSSRTLEEAIANPVNGVAFTRFYSDDQINNAGQSTNWLGLVTRDGSTQQHNLSLRGGTETTRYFLSGNLFDQKGVLKNSAFERASLRFNLDQKLYDFLSVGMNLTMSRINNDNSQLGGDRYENSGLLRSALQYGPHIQAIDENGNYPINPDNSQEPNPYSLLTITDKGVIDRTLTNFFMEVKPIEGLVARFQAGMDQGYTSRNTYLPRTTLYGALENGKATIANEKKNDALFDFTLNYTTTINDDHHFNFLVGYSRQKYRSESASSGNSDFITDAFLWNNINAGAGTKVLASAKYENNLVSYFGRLNYTYKDRYILSSTVRRDGSSVFSRNNRFAVFPSIALGWDIAGEPFMKGLSDKISQLKLRVGYGETGNADIGSNAFAAYYAQPAYLNPDESILIGVFPSRLENPDLKWETTKEINMGLDFEILKGRLSGSFEVYNKEISDLLQIKPINSYNEINEVWANVGSTQSKGMELTLNTTNVDTKDFKWRSTIVFSKFRDRWKERAPDWKPSIYQKEDDPIRARYSYLSDGVMQIGETVPAQPDLFPGQIKIKDINGFSRDNEGNPIVDENGRFVATGEPDGIIDEADIVLMGSTDPDFIAGFSNSFQYKNFQLNFHFNGMFGREIVDATDLALGVSADGVWQNGRNALRNIYDRWTPDNPTNTRPASHYGYTPYSAGDFFLQDAWFIRLQNLSLSYTLPSKLTGKLLHSAAIRFDAQNLFVITPFKGVDPETNGYDPRLQGTDQDPTNLVAAYPNVKTYTLGIDLKF</sequence>
<dbReference type="InterPro" id="IPR023997">
    <property type="entry name" value="TonB-dep_OMP_SusC/RagA_CS"/>
</dbReference>
<evidence type="ECO:0000259" key="8">
    <source>
        <dbReference type="Pfam" id="PF07715"/>
    </source>
</evidence>
<evidence type="ECO:0000313" key="12">
    <source>
        <dbReference type="Proteomes" id="UP000321621"/>
    </source>
</evidence>
<evidence type="ECO:0000313" key="10">
    <source>
        <dbReference type="EMBL" id="TXJ92808.1"/>
    </source>
</evidence>
<dbReference type="SUPFAM" id="SSF49464">
    <property type="entry name" value="Carboxypeptidase regulatory domain-like"/>
    <property type="match status" value="1"/>
</dbReference>
<comment type="similarity">
    <text evidence="7">Belongs to the TonB-dependent receptor family.</text>
</comment>
<dbReference type="NCBIfam" id="TIGR04057">
    <property type="entry name" value="SusC_RagA_signa"/>
    <property type="match status" value="1"/>
</dbReference>
<keyword evidence="5 7" id="KW-0472">Membrane</keyword>
<keyword evidence="9" id="KW-0675">Receptor</keyword>
<keyword evidence="3 7" id="KW-1134">Transmembrane beta strand</keyword>
<comment type="subcellular location">
    <subcellularLocation>
        <location evidence="1 7">Cell outer membrane</location>
        <topology evidence="1 7">Multi-pass membrane protein</topology>
    </subcellularLocation>
</comment>
<dbReference type="Proteomes" id="UP000321621">
    <property type="component" value="Unassembled WGS sequence"/>
</dbReference>
<dbReference type="Pfam" id="PF13715">
    <property type="entry name" value="CarbopepD_reg_2"/>
    <property type="match status" value="1"/>
</dbReference>
<dbReference type="InterPro" id="IPR039426">
    <property type="entry name" value="TonB-dep_rcpt-like"/>
</dbReference>